<dbReference type="AlphaFoldDB" id="A0A9D4ZCK9"/>
<proteinExistence type="predicted"/>
<dbReference type="Proteomes" id="UP000886520">
    <property type="component" value="Chromosome 15"/>
</dbReference>
<gene>
    <name evidence="1" type="ORF">GOP47_0015368</name>
</gene>
<keyword evidence="2" id="KW-1185">Reference proteome</keyword>
<sequence length="82" mass="9532">MQISEDMHKHQRHELPLVFYELAKIDVHYGEPYAICEHDLDDDVDEEIWCDVMPDAIGYDHLVSMCDLEELNGSQLETKGDP</sequence>
<reference evidence="1" key="1">
    <citation type="submission" date="2021-01" db="EMBL/GenBank/DDBJ databases">
        <title>Adiantum capillus-veneris genome.</title>
        <authorList>
            <person name="Fang Y."/>
            <person name="Liao Q."/>
        </authorList>
    </citation>
    <scope>NUCLEOTIDE SEQUENCE</scope>
    <source>
        <strain evidence="1">H3</strain>
        <tissue evidence="1">Leaf</tissue>
    </source>
</reference>
<evidence type="ECO:0000313" key="1">
    <source>
        <dbReference type="EMBL" id="KAI5069067.1"/>
    </source>
</evidence>
<evidence type="ECO:0000313" key="2">
    <source>
        <dbReference type="Proteomes" id="UP000886520"/>
    </source>
</evidence>
<accession>A0A9D4ZCK9</accession>
<comment type="caution">
    <text evidence="1">The sequence shown here is derived from an EMBL/GenBank/DDBJ whole genome shotgun (WGS) entry which is preliminary data.</text>
</comment>
<organism evidence="1 2">
    <name type="scientific">Adiantum capillus-veneris</name>
    <name type="common">Maidenhair fern</name>
    <dbReference type="NCBI Taxonomy" id="13818"/>
    <lineage>
        <taxon>Eukaryota</taxon>
        <taxon>Viridiplantae</taxon>
        <taxon>Streptophyta</taxon>
        <taxon>Embryophyta</taxon>
        <taxon>Tracheophyta</taxon>
        <taxon>Polypodiopsida</taxon>
        <taxon>Polypodiidae</taxon>
        <taxon>Polypodiales</taxon>
        <taxon>Pteridineae</taxon>
        <taxon>Pteridaceae</taxon>
        <taxon>Vittarioideae</taxon>
        <taxon>Adiantum</taxon>
    </lineage>
</organism>
<dbReference type="EMBL" id="JABFUD020000015">
    <property type="protein sequence ID" value="KAI5069067.1"/>
    <property type="molecule type" value="Genomic_DNA"/>
</dbReference>
<name>A0A9D4ZCK9_ADICA</name>
<protein>
    <submittedName>
        <fullName evidence="1">Uncharacterized protein</fullName>
    </submittedName>
</protein>